<proteinExistence type="inferred from homology"/>
<keyword evidence="7" id="KW-1185">Reference proteome</keyword>
<dbReference type="GO" id="GO:0007608">
    <property type="term" value="P:sensory perception of smell"/>
    <property type="evidence" value="ECO:0007669"/>
    <property type="project" value="TreeGrafter"/>
</dbReference>
<reference evidence="6" key="1">
    <citation type="submission" date="2022-12" db="EMBL/GenBank/DDBJ databases">
        <title>Chromosome-level genome assembly of the bean flower thrips Megalurothrips usitatus.</title>
        <authorList>
            <person name="Ma L."/>
            <person name="Liu Q."/>
            <person name="Li H."/>
            <person name="Cai W."/>
        </authorList>
    </citation>
    <scope>NUCLEOTIDE SEQUENCE</scope>
    <source>
        <strain evidence="6">Cailab_2022a</strain>
    </source>
</reference>
<dbReference type="SUPFAM" id="SSF47565">
    <property type="entry name" value="Insect pheromone/odorant-binding proteins"/>
    <property type="match status" value="1"/>
</dbReference>
<dbReference type="Proteomes" id="UP001075354">
    <property type="component" value="Chromosome 5"/>
</dbReference>
<dbReference type="EMBL" id="JAPTSV010000005">
    <property type="protein sequence ID" value="KAJ1528182.1"/>
    <property type="molecule type" value="Genomic_DNA"/>
</dbReference>
<evidence type="ECO:0000256" key="3">
    <source>
        <dbReference type="ARBA" id="ARBA00022525"/>
    </source>
</evidence>
<comment type="subcellular location">
    <subcellularLocation>
        <location evidence="1">Secreted</location>
    </subcellularLocation>
</comment>
<dbReference type="SMART" id="SM00708">
    <property type="entry name" value="PhBP"/>
    <property type="match status" value="1"/>
</dbReference>
<dbReference type="InterPro" id="IPR006170">
    <property type="entry name" value="PBP/GOBP"/>
</dbReference>
<dbReference type="CDD" id="cd23992">
    <property type="entry name" value="PBP_GOBP"/>
    <property type="match status" value="1"/>
</dbReference>
<sequence length="136" mass="15196">MSTMQQALVLVSVLAVVLQMHAAPPPKPAFFAKCMADNHVTPADFKNFAKTGEASDNLKCNFKCIMMEGGMLSEDGKINPEPMLQHTPEKIHDVVKECSKIEASADLCDVAYRQHKCVRDKATEWFQEMTEAHDKQ</sequence>
<evidence type="ECO:0000256" key="2">
    <source>
        <dbReference type="ARBA" id="ARBA00008098"/>
    </source>
</evidence>
<comment type="similarity">
    <text evidence="2">Belongs to the PBP/GOBP family.</text>
</comment>
<keyword evidence="3" id="KW-0964">Secreted</keyword>
<feature type="chain" id="PRO_5043653208" evidence="5">
    <location>
        <begin position="23"/>
        <end position="136"/>
    </location>
</feature>
<evidence type="ECO:0000313" key="7">
    <source>
        <dbReference type="Proteomes" id="UP001075354"/>
    </source>
</evidence>
<keyword evidence="4 5" id="KW-0732">Signal</keyword>
<gene>
    <name evidence="6" type="ORF">ONE63_008094</name>
</gene>
<evidence type="ECO:0000256" key="5">
    <source>
        <dbReference type="SAM" id="SignalP"/>
    </source>
</evidence>
<dbReference type="GO" id="GO:0005549">
    <property type="term" value="F:odorant binding"/>
    <property type="evidence" value="ECO:0007669"/>
    <property type="project" value="InterPro"/>
</dbReference>
<accession>A0AAV7XTU2</accession>
<dbReference type="PANTHER" id="PTHR11857">
    <property type="entry name" value="ODORANT BINDING PROTEIN-RELATED"/>
    <property type="match status" value="1"/>
</dbReference>
<dbReference type="InterPro" id="IPR036728">
    <property type="entry name" value="PBP_GOBP_sf"/>
</dbReference>
<dbReference type="PANTHER" id="PTHR11857:SF43">
    <property type="entry name" value="GEO07291P1-RELATED"/>
    <property type="match status" value="1"/>
</dbReference>
<dbReference type="AlphaFoldDB" id="A0AAV7XTU2"/>
<evidence type="ECO:0000313" key="6">
    <source>
        <dbReference type="EMBL" id="KAJ1528182.1"/>
    </source>
</evidence>
<evidence type="ECO:0000256" key="4">
    <source>
        <dbReference type="ARBA" id="ARBA00022729"/>
    </source>
</evidence>
<name>A0AAV7XTU2_9NEOP</name>
<dbReference type="Gene3D" id="1.10.238.20">
    <property type="entry name" value="Pheromone/general odorant binding protein domain"/>
    <property type="match status" value="1"/>
</dbReference>
<organism evidence="6 7">
    <name type="scientific">Megalurothrips usitatus</name>
    <name type="common">bean blossom thrips</name>
    <dbReference type="NCBI Taxonomy" id="439358"/>
    <lineage>
        <taxon>Eukaryota</taxon>
        <taxon>Metazoa</taxon>
        <taxon>Ecdysozoa</taxon>
        <taxon>Arthropoda</taxon>
        <taxon>Hexapoda</taxon>
        <taxon>Insecta</taxon>
        <taxon>Pterygota</taxon>
        <taxon>Neoptera</taxon>
        <taxon>Paraneoptera</taxon>
        <taxon>Thysanoptera</taxon>
        <taxon>Terebrantia</taxon>
        <taxon>Thripoidea</taxon>
        <taxon>Thripidae</taxon>
        <taxon>Megalurothrips</taxon>
    </lineage>
</organism>
<protein>
    <submittedName>
        <fullName evidence="6">Uncharacterized protein</fullName>
    </submittedName>
</protein>
<comment type="caution">
    <text evidence="6">The sequence shown here is derived from an EMBL/GenBank/DDBJ whole genome shotgun (WGS) entry which is preliminary data.</text>
</comment>
<dbReference type="GO" id="GO:0005615">
    <property type="term" value="C:extracellular space"/>
    <property type="evidence" value="ECO:0007669"/>
    <property type="project" value="TreeGrafter"/>
</dbReference>
<dbReference type="Pfam" id="PF01395">
    <property type="entry name" value="PBP_GOBP"/>
    <property type="match status" value="1"/>
</dbReference>
<evidence type="ECO:0000256" key="1">
    <source>
        <dbReference type="ARBA" id="ARBA00004613"/>
    </source>
</evidence>
<feature type="signal peptide" evidence="5">
    <location>
        <begin position="1"/>
        <end position="22"/>
    </location>
</feature>